<dbReference type="Proteomes" id="UP001518680">
    <property type="component" value="Unassembled WGS sequence"/>
</dbReference>
<gene>
    <name evidence="2" type="ORF">GWO63_010300</name>
</gene>
<feature type="transmembrane region" description="Helical" evidence="1">
    <location>
        <begin position="6"/>
        <end position="24"/>
    </location>
</feature>
<keyword evidence="1" id="KW-0472">Membrane</keyword>
<keyword evidence="1" id="KW-0812">Transmembrane</keyword>
<organism evidence="2 3">
    <name type="scientific">Corynebacterium macginleyi</name>
    <dbReference type="NCBI Taxonomy" id="38290"/>
    <lineage>
        <taxon>Bacteria</taxon>
        <taxon>Bacillati</taxon>
        <taxon>Actinomycetota</taxon>
        <taxon>Actinomycetes</taxon>
        <taxon>Mycobacteriales</taxon>
        <taxon>Corynebacteriaceae</taxon>
        <taxon>Corynebacterium</taxon>
    </lineage>
</organism>
<keyword evidence="3" id="KW-1185">Reference proteome</keyword>
<keyword evidence="1" id="KW-1133">Transmembrane helix</keyword>
<reference evidence="2 3" key="1">
    <citation type="submission" date="2021-01" db="EMBL/GenBank/DDBJ databases">
        <title>Complete genome sequences of Corynebacterium macginleyi strains isolated from infectious keratitis.</title>
        <authorList>
            <person name="Sagerfors S."/>
            <person name="Poehlein A."/>
            <person name="Soderquist B."/>
            <person name="Bruggemann H."/>
        </authorList>
    </citation>
    <scope>NUCLEOTIDE SEQUENCE [LARGE SCALE GENOMIC DNA]</scope>
    <source>
        <strain evidence="2 3">12T220</strain>
    </source>
</reference>
<evidence type="ECO:0000256" key="1">
    <source>
        <dbReference type="SAM" id="Phobius"/>
    </source>
</evidence>
<proteinExistence type="predicted"/>
<dbReference type="EMBL" id="JAACBX020000002">
    <property type="protein sequence ID" value="MBM0244619.1"/>
    <property type="molecule type" value="Genomic_DNA"/>
</dbReference>
<comment type="caution">
    <text evidence="2">The sequence shown here is derived from an EMBL/GenBank/DDBJ whole genome shotgun (WGS) entry which is preliminary data.</text>
</comment>
<accession>A0ABS1Y8B9</accession>
<evidence type="ECO:0000313" key="2">
    <source>
        <dbReference type="EMBL" id="MBM0244619.1"/>
    </source>
</evidence>
<evidence type="ECO:0008006" key="4">
    <source>
        <dbReference type="Google" id="ProtNLM"/>
    </source>
</evidence>
<sequence length="120" mass="13750">MTSIPTEIWVGLITLGGVIITVIINRQSSRDETKVKTVTTHIQSLDKQVTELRGVVDKHDRQIEYLKHHNWELKRELGHATDHALAVASWNREGRVGDVPATSRIDYWKKILDKPMMPDD</sequence>
<name>A0ABS1Y8B9_9CORY</name>
<evidence type="ECO:0000313" key="3">
    <source>
        <dbReference type="Proteomes" id="UP001518680"/>
    </source>
</evidence>
<protein>
    <recommendedName>
        <fullName evidence="4">DUF2746 domain-containing protein</fullName>
    </recommendedName>
</protein>
<dbReference type="RefSeq" id="WP_200441342.1">
    <property type="nucleotide sequence ID" value="NZ_JAACBX020000002.1"/>
</dbReference>